<feature type="domain" description="HAMP" evidence="9">
    <location>
        <begin position="813"/>
        <end position="864"/>
    </location>
</feature>
<dbReference type="Gene3D" id="6.10.340.10">
    <property type="match status" value="1"/>
</dbReference>
<dbReference type="EMBL" id="CP001287">
    <property type="protein sequence ID" value="ACK67311.1"/>
    <property type="molecule type" value="Genomic_DNA"/>
</dbReference>
<protein>
    <submittedName>
        <fullName evidence="10">Methyl-accepting chemotaxis sensory transducer with GAF sensor</fullName>
    </submittedName>
</protein>
<dbReference type="Gene3D" id="1.10.287.950">
    <property type="entry name" value="Methyl-accepting chemotaxis protein"/>
    <property type="match status" value="1"/>
</dbReference>
<dbReference type="CDD" id="cd11386">
    <property type="entry name" value="MCP_signal"/>
    <property type="match status" value="1"/>
</dbReference>
<feature type="region of interest" description="Disordered" evidence="5">
    <location>
        <begin position="1"/>
        <end position="46"/>
    </location>
</feature>
<feature type="transmembrane region" description="Helical" evidence="6">
    <location>
        <begin position="371"/>
        <end position="393"/>
    </location>
</feature>
<evidence type="ECO:0000313" key="10">
    <source>
        <dbReference type="EMBL" id="ACK67311.1"/>
    </source>
</evidence>
<dbReference type="PROSITE" id="PS50046">
    <property type="entry name" value="PHYTOCHROME_2"/>
    <property type="match status" value="2"/>
</dbReference>
<dbReference type="KEGG" id="cyp:PCC8801_3341"/>
<evidence type="ECO:0000259" key="9">
    <source>
        <dbReference type="PROSITE" id="PS50885"/>
    </source>
</evidence>
<keyword evidence="11" id="KW-1185">Reference proteome</keyword>
<dbReference type="GO" id="GO:0016020">
    <property type="term" value="C:membrane"/>
    <property type="evidence" value="ECO:0007669"/>
    <property type="project" value="InterPro"/>
</dbReference>
<dbReference type="SUPFAM" id="SSF58104">
    <property type="entry name" value="Methyl-accepting chemotaxis protein (MCP) signaling domain"/>
    <property type="match status" value="1"/>
</dbReference>
<evidence type="ECO:0000313" key="11">
    <source>
        <dbReference type="Proteomes" id="UP000008204"/>
    </source>
</evidence>
<proteinExistence type="inferred from homology"/>
<accession>B7JZA0</accession>
<evidence type="ECO:0000259" key="7">
    <source>
        <dbReference type="PROSITE" id="PS50046"/>
    </source>
</evidence>
<feature type="compositionally biased region" description="Polar residues" evidence="5">
    <location>
        <begin position="9"/>
        <end position="20"/>
    </location>
</feature>
<dbReference type="Pfam" id="PF00015">
    <property type="entry name" value="MCPsignal"/>
    <property type="match status" value="1"/>
</dbReference>
<keyword evidence="4" id="KW-0175">Coiled coil</keyword>
<dbReference type="Pfam" id="PF01590">
    <property type="entry name" value="GAF"/>
    <property type="match status" value="2"/>
</dbReference>
<evidence type="ECO:0000256" key="5">
    <source>
        <dbReference type="SAM" id="MobiDB-lite"/>
    </source>
</evidence>
<feature type="coiled-coil region" evidence="4">
    <location>
        <begin position="788"/>
        <end position="825"/>
    </location>
</feature>
<dbReference type="HOGENOM" id="CLU_000445_50_2_3"/>
<dbReference type="eggNOG" id="COG2203">
    <property type="taxonomic scope" value="Bacteria"/>
</dbReference>
<dbReference type="FunFam" id="1.10.287.950:FF:000001">
    <property type="entry name" value="Methyl-accepting chemotaxis sensory transducer"/>
    <property type="match status" value="1"/>
</dbReference>
<reference evidence="11" key="1">
    <citation type="journal article" date="2011" name="MBio">
        <title>Novel metabolic attributes of the genus Cyanothece, comprising a group of unicellular nitrogen-fixing Cyanobacteria.</title>
        <authorList>
            <person name="Bandyopadhyay A."/>
            <person name="Elvitigala T."/>
            <person name="Welsh E."/>
            <person name="Stockel J."/>
            <person name="Liberton M."/>
            <person name="Min H."/>
            <person name="Sherman L.A."/>
            <person name="Pakrasi H.B."/>
        </authorList>
    </citation>
    <scope>NUCLEOTIDE SEQUENCE [LARGE SCALE GENOMIC DNA]</scope>
    <source>
        <strain evidence="11">PCC 8801</strain>
    </source>
</reference>
<dbReference type="InterPro" id="IPR016132">
    <property type="entry name" value="Phyto_chromo_attachment"/>
</dbReference>
<sequence length="1142" mass="125462">MKTPMKPENIQQLSVNNKQFSGVKISPPPPLSPSPPLSTPDSRRQSRSLWQRFSDLPITQKTQLATALMVVAIGGCIGVGYASLVSSLRSQLRYQTQSQLAVTALNYQRDLEDMGLDFITQADNPTIINAAVNSAKGKPLSPELRNRLKSILDSELKIRKLEYATLVGNDGRIIVNANADRAGQVFEPKKLVNQVFKNPQQLRTSEIVPWLELTLEKPLLPEGFSSQDALIRYTITPVKLPGSQKVIGALVSGDIVNRNLSIVEQTVEAFQSVGYSAIYLHQTSTGTFSLATSFGKTEMRQPTMNLDWVPPSLLAEAVAAKGKAVSGRGLVGKRNYTFSAKALPNSQGNTVAVLVFGDPELALEQIIKQNLLLQLGLSGVALVIILGVTWAIAKAITHPIKRLEEVTEAFAQGNYQVRANDRNQDELGRLAKAFNRMAESIVTNNDRIRQETELFRFLSELQTQDFTLSVTDGENTLKPLENWFSRALAKARQLLGADRLLIYRFAPDGRGTIDYESFGSGVSSTLNQQIGDACIPAELLEAYRVDRVAMINNLSEVTLDPDHLELLTRLGVQANLVIPILNQGNLFGLLIAHQCFSPRQWEERDINFLKQLSTQFQVILNRLSLSHQQAIDARLAQSLKTITQRISGAFDLENLFAIAVNNCREALATDRVIVYCFDENWKGTVTAESVRAGYPQALGALIADPCFAERYVEKYRQGRVQATTNIQTAGLTQCHLQQLEPFGVKANLVAPIVVSEQLYGLLIAHHCESPRYWDQSAIDFMTQVAIQVGVALERANLLNEQVENLEQQRQAKERLQQQALALLMQVEPISRGDLTVRAKVTPDEIGTIADSYNATVQNLRRIVQQVQQASHQLSTTSDKNELSIQSLASEALRQVEEIAQASQKLQAMSDSIKTVAHNAQNTLEAFSQASQTVEEGEMVINQTVEGMMSIRETVTQAAEKVQHLSSASEQISKAVSLISRFAAQTHLLALKASIEAARAGEEGRGFAVIADEVRTLAAQSAEATAEIEALVSNIQGETKEVAQAMTTGREQVMIGSNLVEQTRHSLNQMVSTSEQIQQLVKSISQAAIAQSEASETVTQVMEEVSAIAHHTSSSAKSVSNSFKDLLTVAHELQTSVDQFKVN</sequence>
<evidence type="ECO:0000256" key="1">
    <source>
        <dbReference type="ARBA" id="ARBA00023224"/>
    </source>
</evidence>
<dbReference type="PANTHER" id="PTHR32089">
    <property type="entry name" value="METHYL-ACCEPTING CHEMOTAXIS PROTEIN MCPB"/>
    <property type="match status" value="1"/>
</dbReference>
<dbReference type="eggNOG" id="COG5002">
    <property type="taxonomic scope" value="Bacteria"/>
</dbReference>
<dbReference type="eggNOG" id="COG0840">
    <property type="taxonomic scope" value="Bacteria"/>
</dbReference>
<evidence type="ECO:0000256" key="2">
    <source>
        <dbReference type="ARBA" id="ARBA00029447"/>
    </source>
</evidence>
<dbReference type="InterPro" id="IPR003660">
    <property type="entry name" value="HAMP_dom"/>
</dbReference>
<dbReference type="InterPro" id="IPR029016">
    <property type="entry name" value="GAF-like_dom_sf"/>
</dbReference>
<dbReference type="PANTHER" id="PTHR32089:SF114">
    <property type="entry name" value="METHYL-ACCEPTING CHEMOTAXIS PROTEIN MCPB"/>
    <property type="match status" value="1"/>
</dbReference>
<gene>
    <name evidence="10" type="ordered locus">PCC8801_3341</name>
</gene>
<evidence type="ECO:0000259" key="8">
    <source>
        <dbReference type="PROSITE" id="PS50111"/>
    </source>
</evidence>
<dbReference type="PROSITE" id="PS50885">
    <property type="entry name" value="HAMP"/>
    <property type="match status" value="2"/>
</dbReference>
<feature type="domain" description="Phytochrome chromophore attachment site" evidence="7">
    <location>
        <begin position="479"/>
        <end position="615"/>
    </location>
</feature>
<name>B7JZA0_RIPO1</name>
<keyword evidence="6" id="KW-0812">Transmembrane</keyword>
<evidence type="ECO:0000256" key="6">
    <source>
        <dbReference type="SAM" id="Phobius"/>
    </source>
</evidence>
<dbReference type="Proteomes" id="UP000008204">
    <property type="component" value="Chromosome"/>
</dbReference>
<dbReference type="GO" id="GO:0006935">
    <property type="term" value="P:chemotaxis"/>
    <property type="evidence" value="ECO:0007669"/>
    <property type="project" value="UniProtKB-ARBA"/>
</dbReference>
<dbReference type="SMART" id="SM00283">
    <property type="entry name" value="MA"/>
    <property type="match status" value="1"/>
</dbReference>
<dbReference type="Pfam" id="PF00672">
    <property type="entry name" value="HAMP"/>
    <property type="match status" value="2"/>
</dbReference>
<feature type="domain" description="HAMP" evidence="9">
    <location>
        <begin position="394"/>
        <end position="446"/>
    </location>
</feature>
<dbReference type="AlphaFoldDB" id="B7JZA0"/>
<dbReference type="PROSITE" id="PS50111">
    <property type="entry name" value="CHEMOTAXIS_TRANSDUC_2"/>
    <property type="match status" value="1"/>
</dbReference>
<keyword evidence="6" id="KW-0472">Membrane</keyword>
<dbReference type="GO" id="GO:0007165">
    <property type="term" value="P:signal transduction"/>
    <property type="evidence" value="ECO:0007669"/>
    <property type="project" value="UniProtKB-KW"/>
</dbReference>
<dbReference type="SMART" id="SM00065">
    <property type="entry name" value="GAF"/>
    <property type="match status" value="2"/>
</dbReference>
<keyword evidence="1 3" id="KW-0807">Transducer</keyword>
<dbReference type="SMART" id="SM00304">
    <property type="entry name" value="HAMP"/>
    <property type="match status" value="2"/>
</dbReference>
<dbReference type="Gene3D" id="3.30.450.40">
    <property type="match status" value="2"/>
</dbReference>
<feature type="domain" description="Phytochrome chromophore attachment site" evidence="7">
    <location>
        <begin position="651"/>
        <end position="787"/>
    </location>
</feature>
<dbReference type="CDD" id="cd06225">
    <property type="entry name" value="HAMP"/>
    <property type="match status" value="2"/>
</dbReference>
<feature type="compositionally biased region" description="Pro residues" evidence="5">
    <location>
        <begin position="26"/>
        <end position="38"/>
    </location>
</feature>
<dbReference type="OrthoDB" id="419276at2"/>
<feature type="transmembrane region" description="Helical" evidence="6">
    <location>
        <begin position="64"/>
        <end position="84"/>
    </location>
</feature>
<organism evidence="10 11">
    <name type="scientific">Rippkaea orientalis (strain PCC 8801 / RF-1)</name>
    <name type="common">Cyanothece sp. (strain PCC 8801)</name>
    <dbReference type="NCBI Taxonomy" id="41431"/>
    <lineage>
        <taxon>Bacteria</taxon>
        <taxon>Bacillati</taxon>
        <taxon>Cyanobacteriota</taxon>
        <taxon>Cyanophyceae</taxon>
        <taxon>Oscillatoriophycideae</taxon>
        <taxon>Chroococcales</taxon>
        <taxon>Aphanothecaceae</taxon>
        <taxon>Rippkaea</taxon>
        <taxon>Rippkaea orientalis</taxon>
    </lineage>
</organism>
<dbReference type="SUPFAM" id="SSF55781">
    <property type="entry name" value="GAF domain-like"/>
    <property type="match status" value="2"/>
</dbReference>
<comment type="similarity">
    <text evidence="2">Belongs to the methyl-accepting chemotaxis (MCP) protein family.</text>
</comment>
<dbReference type="InterPro" id="IPR004089">
    <property type="entry name" value="MCPsignal_dom"/>
</dbReference>
<dbReference type="STRING" id="41431.PCC8801_3341"/>
<keyword evidence="6" id="KW-1133">Transmembrane helix</keyword>
<dbReference type="InterPro" id="IPR003018">
    <property type="entry name" value="GAF"/>
</dbReference>
<dbReference type="SUPFAM" id="SSF158472">
    <property type="entry name" value="HAMP domain-like"/>
    <property type="match status" value="1"/>
</dbReference>
<evidence type="ECO:0000256" key="4">
    <source>
        <dbReference type="SAM" id="Coils"/>
    </source>
</evidence>
<evidence type="ECO:0000256" key="3">
    <source>
        <dbReference type="PROSITE-ProRule" id="PRU00284"/>
    </source>
</evidence>
<feature type="domain" description="Methyl-accepting transducer" evidence="8">
    <location>
        <begin position="869"/>
        <end position="1105"/>
    </location>
</feature>